<sequence>MAAERPFVLFTQAQCPACEVLARLLALPLRGAFDGQIEVLHRQERPEAFEALAQTCRLARTPALLHRPSGELLLNTGSLGAVKAFLQRPNP</sequence>
<keyword evidence="2" id="KW-1185">Reference proteome</keyword>
<dbReference type="Proteomes" id="UP000240317">
    <property type="component" value="Unassembled WGS sequence"/>
</dbReference>
<organism evidence="1 2">
    <name type="scientific">Deinococcus arcticus</name>
    <dbReference type="NCBI Taxonomy" id="2136176"/>
    <lineage>
        <taxon>Bacteria</taxon>
        <taxon>Thermotogati</taxon>
        <taxon>Deinococcota</taxon>
        <taxon>Deinococci</taxon>
        <taxon>Deinococcales</taxon>
        <taxon>Deinococcaceae</taxon>
        <taxon>Deinococcus</taxon>
    </lineage>
</organism>
<evidence type="ECO:0000313" key="1">
    <source>
        <dbReference type="EMBL" id="PTA69649.1"/>
    </source>
</evidence>
<reference evidence="1 2" key="1">
    <citation type="submission" date="2018-03" db="EMBL/GenBank/DDBJ databases">
        <title>Draft genome of Deinococcus sp. OD32.</title>
        <authorList>
            <person name="Wang X.-P."/>
            <person name="Du Z.-J."/>
        </authorList>
    </citation>
    <scope>NUCLEOTIDE SEQUENCE [LARGE SCALE GENOMIC DNA]</scope>
    <source>
        <strain evidence="1 2">OD32</strain>
    </source>
</reference>
<name>A0A2T3WCM2_9DEIO</name>
<dbReference type="AlphaFoldDB" id="A0A2T3WCM2"/>
<protein>
    <submittedName>
        <fullName evidence="1">Thioredoxin</fullName>
    </submittedName>
</protein>
<dbReference type="EMBL" id="PYSV01000001">
    <property type="protein sequence ID" value="PTA69649.1"/>
    <property type="molecule type" value="Genomic_DNA"/>
</dbReference>
<accession>A0A2T3WCM2</accession>
<proteinExistence type="predicted"/>
<gene>
    <name evidence="1" type="ORF">C8263_01105</name>
</gene>
<dbReference type="OrthoDB" id="71793at2"/>
<comment type="caution">
    <text evidence="1">The sequence shown here is derived from an EMBL/GenBank/DDBJ whole genome shotgun (WGS) entry which is preliminary data.</text>
</comment>
<dbReference type="RefSeq" id="WP_107136242.1">
    <property type="nucleotide sequence ID" value="NZ_PYSV01000001.1"/>
</dbReference>
<evidence type="ECO:0000313" key="2">
    <source>
        <dbReference type="Proteomes" id="UP000240317"/>
    </source>
</evidence>